<dbReference type="Proteomes" id="UP000756346">
    <property type="component" value="Unassembled WGS sequence"/>
</dbReference>
<dbReference type="PANTHER" id="PTHR33112:SF8">
    <property type="entry name" value="HETEROKARYON INCOMPATIBILITY DOMAIN-CONTAINING PROTEIN"/>
    <property type="match status" value="1"/>
</dbReference>
<evidence type="ECO:0000259" key="1">
    <source>
        <dbReference type="Pfam" id="PF06985"/>
    </source>
</evidence>
<dbReference type="GeneID" id="70190049"/>
<evidence type="ECO:0000313" key="3">
    <source>
        <dbReference type="Proteomes" id="UP000756346"/>
    </source>
</evidence>
<dbReference type="PANTHER" id="PTHR33112">
    <property type="entry name" value="DOMAIN PROTEIN, PUTATIVE-RELATED"/>
    <property type="match status" value="1"/>
</dbReference>
<reference evidence="2" key="1">
    <citation type="journal article" date="2021" name="Nat. Commun.">
        <title>Genetic determinants of endophytism in the Arabidopsis root mycobiome.</title>
        <authorList>
            <person name="Mesny F."/>
            <person name="Miyauchi S."/>
            <person name="Thiergart T."/>
            <person name="Pickel B."/>
            <person name="Atanasova L."/>
            <person name="Karlsson M."/>
            <person name="Huettel B."/>
            <person name="Barry K.W."/>
            <person name="Haridas S."/>
            <person name="Chen C."/>
            <person name="Bauer D."/>
            <person name="Andreopoulos W."/>
            <person name="Pangilinan J."/>
            <person name="LaButti K."/>
            <person name="Riley R."/>
            <person name="Lipzen A."/>
            <person name="Clum A."/>
            <person name="Drula E."/>
            <person name="Henrissat B."/>
            <person name="Kohler A."/>
            <person name="Grigoriev I.V."/>
            <person name="Martin F.M."/>
            <person name="Hacquard S."/>
        </authorList>
    </citation>
    <scope>NUCLEOTIDE SEQUENCE</scope>
    <source>
        <strain evidence="2">MPI-CAGE-CH-0230</strain>
    </source>
</reference>
<evidence type="ECO:0000313" key="2">
    <source>
        <dbReference type="EMBL" id="KAH7025253.1"/>
    </source>
</evidence>
<dbReference type="AlphaFoldDB" id="A0A9P9BJH7"/>
<dbReference type="RefSeq" id="XP_046008801.1">
    <property type="nucleotide sequence ID" value="XM_046160503.1"/>
</dbReference>
<dbReference type="Pfam" id="PF06985">
    <property type="entry name" value="HET"/>
    <property type="match status" value="1"/>
</dbReference>
<dbReference type="EMBL" id="JAGTJQ010000009">
    <property type="protein sequence ID" value="KAH7025253.1"/>
    <property type="molecule type" value="Genomic_DNA"/>
</dbReference>
<protein>
    <recommendedName>
        <fullName evidence="1">Heterokaryon incompatibility domain-containing protein</fullName>
    </recommendedName>
</protein>
<organism evidence="2 3">
    <name type="scientific">Microdochium trichocladiopsis</name>
    <dbReference type="NCBI Taxonomy" id="1682393"/>
    <lineage>
        <taxon>Eukaryota</taxon>
        <taxon>Fungi</taxon>
        <taxon>Dikarya</taxon>
        <taxon>Ascomycota</taxon>
        <taxon>Pezizomycotina</taxon>
        <taxon>Sordariomycetes</taxon>
        <taxon>Xylariomycetidae</taxon>
        <taxon>Xylariales</taxon>
        <taxon>Microdochiaceae</taxon>
        <taxon>Microdochium</taxon>
    </lineage>
</organism>
<feature type="domain" description="Heterokaryon incompatibility" evidence="1">
    <location>
        <begin position="206"/>
        <end position="346"/>
    </location>
</feature>
<name>A0A9P9BJH7_9PEZI</name>
<comment type="caution">
    <text evidence="2">The sequence shown here is derived from an EMBL/GenBank/DDBJ whole genome shotgun (WGS) entry which is preliminary data.</text>
</comment>
<accession>A0A9P9BJH7</accession>
<dbReference type="InterPro" id="IPR010730">
    <property type="entry name" value="HET"/>
</dbReference>
<dbReference type="OrthoDB" id="5362512at2759"/>
<proteinExistence type="predicted"/>
<gene>
    <name evidence="2" type="ORF">B0I36DRAFT_376864</name>
</gene>
<sequence>MKLSSLEAWYQAYIAEDDNATGVDSAVVQAVKSDYLDDDLVNSRVQSLRATACVEQGFCHQCKHLLEHWPSLPRDVLRAHRIARVLETEEVEAAALEGCRFCTFIFYRLNFQGLLRTFRKIEARLRRLGLPATASLAVQNWTELDFTPQLLWVNFPGKSASEYGSPRAESSHFESHEHTKPSRLISIKNDVPRLEITSEWGTIPPYATLSYCWGRQKFLMLTEDNLERFMEGIPLVSMPKTFQDAIVVLRALGLSYADWTYEAGLMCSVYGGSHLNLAATGATSVHEGLFTRAQHSSGGFYAQITVINESTGRGDHSLIHNFHSPLVYEESTTETHLARRAWTLQEKLLAPRTLIWGLGYRRHGIASEFLPEGSPNKLGIHLVRPEDEAWPWHEIVNIYSAAHLTFGSDRLPALSGIAARQGSLVGGGYLAGMWQDRLAMQLDWRARETRPRPERRAPSWSWGSIPGSVEWADVWHSGLMGTRDTGQYVHVVEAWTKPSGPDPYGAITAGRLTLACSAAARGHIQSCAHDEEDEACAKLILEPGLQEVPISLDCLDADFESDTRCAYLLPIFRGHTENRYPREGVYNFDVLEPHGNGPGTFRRIGSFKLRDKPCPEARVVKEDCKYHQVLSVLGETGGATAEKICNSILVDSEHPGARFVINIE</sequence>
<keyword evidence="3" id="KW-1185">Reference proteome</keyword>